<dbReference type="RefSeq" id="WP_307106761.1">
    <property type="nucleotide sequence ID" value="NZ_JAUTAS010000001.1"/>
</dbReference>
<reference evidence="1" key="1">
    <citation type="submission" date="2023-07" db="EMBL/GenBank/DDBJ databases">
        <title>Functional and genomic diversity of the sorghum phyllosphere microbiome.</title>
        <authorList>
            <person name="Shade A."/>
        </authorList>
    </citation>
    <scope>NUCLEOTIDE SEQUENCE</scope>
    <source>
        <strain evidence="1">SORGH_AS_0457</strain>
    </source>
</reference>
<comment type="caution">
    <text evidence="1">The sequence shown here is derived from an EMBL/GenBank/DDBJ whole genome shotgun (WGS) entry which is preliminary data.</text>
</comment>
<organism evidence="1 2">
    <name type="scientific">Stenotrophomonas rhizophila</name>
    <dbReference type="NCBI Taxonomy" id="216778"/>
    <lineage>
        <taxon>Bacteria</taxon>
        <taxon>Pseudomonadati</taxon>
        <taxon>Pseudomonadota</taxon>
        <taxon>Gammaproteobacteria</taxon>
        <taxon>Lysobacterales</taxon>
        <taxon>Lysobacteraceae</taxon>
        <taxon>Stenotrophomonas</taxon>
    </lineage>
</organism>
<sequence>MPTLHTYDYAVIRVVPRVEREEFINVGVIVSCPGAKHLQAAIEIDPVRMRAFAPSLDLEALQPWLDAIVAICRGEATAGPIAQLPARARFHFLTAKRSSVVQMSSTHVGRTADPEALVEHLMNKMVRLLEVRSREP</sequence>
<dbReference type="InterPro" id="IPR021398">
    <property type="entry name" value="DUF3037"/>
</dbReference>
<dbReference type="EMBL" id="JAUTAS010000001">
    <property type="protein sequence ID" value="MDQ1108290.1"/>
    <property type="molecule type" value="Genomic_DNA"/>
</dbReference>
<evidence type="ECO:0008006" key="3">
    <source>
        <dbReference type="Google" id="ProtNLM"/>
    </source>
</evidence>
<accession>A0AAP5EA16</accession>
<dbReference type="Pfam" id="PF11236">
    <property type="entry name" value="DUF3037"/>
    <property type="match status" value="1"/>
</dbReference>
<name>A0AAP5EA16_9GAMM</name>
<protein>
    <recommendedName>
        <fullName evidence="3">DUF3037 domain-containing protein</fullName>
    </recommendedName>
</protein>
<evidence type="ECO:0000313" key="1">
    <source>
        <dbReference type="EMBL" id="MDQ1108290.1"/>
    </source>
</evidence>
<evidence type="ECO:0000313" key="2">
    <source>
        <dbReference type="Proteomes" id="UP001226084"/>
    </source>
</evidence>
<gene>
    <name evidence="1" type="ORF">QE424_001449</name>
</gene>
<dbReference type="Proteomes" id="UP001226084">
    <property type="component" value="Unassembled WGS sequence"/>
</dbReference>
<dbReference type="AlphaFoldDB" id="A0AAP5EA16"/>
<proteinExistence type="predicted"/>